<dbReference type="PANTHER" id="PTHR36108:SF13">
    <property type="entry name" value="COLOSSIN-B-RELATED"/>
    <property type="match status" value="1"/>
</dbReference>
<feature type="domain" description="Gram-positive cocci surface proteins LPxTG" evidence="9">
    <location>
        <begin position="934"/>
        <end position="968"/>
    </location>
</feature>
<dbReference type="Pfam" id="PF00746">
    <property type="entry name" value="Gram_pos_anchor"/>
    <property type="match status" value="1"/>
</dbReference>
<keyword evidence="5" id="KW-0572">Peptidoglycan-anchor</keyword>
<evidence type="ECO:0000256" key="2">
    <source>
        <dbReference type="ARBA" id="ARBA00022512"/>
    </source>
</evidence>
<evidence type="ECO:0000259" key="10">
    <source>
        <dbReference type="Pfam" id="PF17802"/>
    </source>
</evidence>
<keyword evidence="4 8" id="KW-0732">Signal</keyword>
<feature type="transmembrane region" description="Helical" evidence="7">
    <location>
        <begin position="944"/>
        <end position="962"/>
    </location>
</feature>
<gene>
    <name evidence="12" type="ORF">POG00_04560</name>
</gene>
<keyword evidence="7" id="KW-1133">Transmembrane helix</keyword>
<name>A0AAW6FR69_9FIRM</name>
<reference evidence="12" key="1">
    <citation type="submission" date="2023-01" db="EMBL/GenBank/DDBJ databases">
        <title>Human gut microbiome strain richness.</title>
        <authorList>
            <person name="Chen-Liaw A."/>
        </authorList>
    </citation>
    <scope>NUCLEOTIDE SEQUENCE</scope>
    <source>
        <strain evidence="12">D55st1_G4_D55t1_190419</strain>
    </source>
</reference>
<dbReference type="Pfam" id="PF17802">
    <property type="entry name" value="SpaA"/>
    <property type="match status" value="4"/>
</dbReference>
<dbReference type="Gene3D" id="2.60.40.10">
    <property type="entry name" value="Immunoglobulins"/>
    <property type="match status" value="4"/>
</dbReference>
<dbReference type="NCBIfam" id="TIGR01167">
    <property type="entry name" value="LPXTG_anchor"/>
    <property type="match status" value="1"/>
</dbReference>
<protein>
    <submittedName>
        <fullName evidence="12">SpaA isopeptide-forming pilin-related protein</fullName>
    </submittedName>
</protein>
<keyword evidence="7" id="KW-0472">Membrane</keyword>
<organism evidence="12 13">
    <name type="scientific">Faecalitalea cylindroides</name>
    <dbReference type="NCBI Taxonomy" id="39483"/>
    <lineage>
        <taxon>Bacteria</taxon>
        <taxon>Bacillati</taxon>
        <taxon>Bacillota</taxon>
        <taxon>Erysipelotrichia</taxon>
        <taxon>Erysipelotrichales</taxon>
        <taxon>Erysipelotrichaceae</taxon>
        <taxon>Faecalitalea</taxon>
    </lineage>
</organism>
<feature type="domain" description="SpaA-like prealbumin fold" evidence="10">
    <location>
        <begin position="480"/>
        <end position="554"/>
    </location>
</feature>
<keyword evidence="2" id="KW-0134">Cell wall</keyword>
<evidence type="ECO:0000313" key="12">
    <source>
        <dbReference type="EMBL" id="MDC0827980.1"/>
    </source>
</evidence>
<feature type="domain" description="Thioester" evidence="11">
    <location>
        <begin position="299"/>
        <end position="420"/>
    </location>
</feature>
<dbReference type="PANTHER" id="PTHR36108">
    <property type="entry name" value="COLOSSIN-B-RELATED"/>
    <property type="match status" value="1"/>
</dbReference>
<keyword evidence="3" id="KW-0964">Secreted</keyword>
<feature type="domain" description="SpaA-like prealbumin fold" evidence="10">
    <location>
        <begin position="579"/>
        <end position="686"/>
    </location>
</feature>
<evidence type="ECO:0000256" key="7">
    <source>
        <dbReference type="SAM" id="Phobius"/>
    </source>
</evidence>
<feature type="signal peptide" evidence="8">
    <location>
        <begin position="1"/>
        <end position="27"/>
    </location>
</feature>
<proteinExistence type="inferred from homology"/>
<keyword evidence="7" id="KW-0812">Transmembrane</keyword>
<dbReference type="AlphaFoldDB" id="A0AAW6FR69"/>
<evidence type="ECO:0000259" key="9">
    <source>
        <dbReference type="Pfam" id="PF00746"/>
    </source>
</evidence>
<dbReference type="Proteomes" id="UP001220658">
    <property type="component" value="Unassembled WGS sequence"/>
</dbReference>
<comment type="similarity">
    <text evidence="1">Belongs to the serine-aspartate repeat-containing protein (SDr) family.</text>
</comment>
<evidence type="ECO:0000256" key="5">
    <source>
        <dbReference type="ARBA" id="ARBA00023088"/>
    </source>
</evidence>
<feature type="region of interest" description="Disordered" evidence="6">
    <location>
        <begin position="134"/>
        <end position="173"/>
    </location>
</feature>
<evidence type="ECO:0000256" key="4">
    <source>
        <dbReference type="ARBA" id="ARBA00022729"/>
    </source>
</evidence>
<feature type="domain" description="SpaA-like prealbumin fold" evidence="10">
    <location>
        <begin position="695"/>
        <end position="770"/>
    </location>
</feature>
<evidence type="ECO:0000256" key="6">
    <source>
        <dbReference type="SAM" id="MobiDB-lite"/>
    </source>
</evidence>
<evidence type="ECO:0000256" key="8">
    <source>
        <dbReference type="SAM" id="SignalP"/>
    </source>
</evidence>
<dbReference type="EMBL" id="JAQNCK010000009">
    <property type="protein sequence ID" value="MDC0827980.1"/>
    <property type="molecule type" value="Genomic_DNA"/>
</dbReference>
<sequence length="972" mass="107405">MKRYFQKVLAVVLSCFTVVQMITPTFAQEQDVSSMSANSIVSVSVQGEGNVVVQESGQSHTVTEDSPLSIETTPDQTISFSIEKQEGLIISSFKENDVNVDTFEVGSEEFNYDYVTTSEDADFVITFDKQQEESKLNTSIESENEAAKDEDVGEDEKNNDTSQDDSGDVSKSPWELDGIHLEFKLNEEPTKELKKMLDAYKAGNYKSYKDERKKVAEETGLIKYADSDYFMNDEFYEKYSSTLLLFGGASVVDRHLTKEYLNSLSKPVNSKAPEKDSVSISRKALKAQPRSNVITNAHSYTWYHGVGYLMNESFDVSGVDTMVYCANGLYATPPVGSTLQVSESSNANLRRALYYGYGGPGDMVLNGLAGGNWQYAIVITCDLVSYAHSGSSLGANTYNGYHWNNGLGALYNQIMSQPDPAQYGYTAYVGYVPGQGWSQSMQIMTPYQNLAWGKYNPTGSLQISKVSANPDITSGNSCYNLEGAQYGLYTDAGATNQINTLTIGADGWSNKVDGLTAGTYYIKEIKAPQGYALDPTIYSIQVDGGTTATKELKDYPQSDPVGILLGKIDKETNANKPQGSASLANAQFTVKYYKGLYDSDPAKQGVSPARTWIFKTNENGFAYFSDAFKVSGDEFYYNGSSAPTIPVGTITIQETKAPEGYYINNEVFVRQITSEGTAENVSTYNEPKVPEQVIKFRIHKIQEDSNVAIDGAVFRHTKPDGSTEELTTDDKGNIEIVGLETGKHTLQEISVMDGYEINSTKVEFEVKSGGKLIMLTDLTGTGIVQETETDGNTMITVSDNVSDYDVKLIKINDHDKLLDGAEFTLYEDKECTKKIDVQTTKNGQLEFKNLKDRTNYYFKETKAPQGYRIPFDPTTKAPHVYRVYVESTPAQGKFNFWIDNVMYTVNNTNKDDAVHLEGTTADRVISIEIVNYVGVQLPATGSNMTLIILGIGLAMMTGAYFFNKRKKETKGE</sequence>
<evidence type="ECO:0000313" key="13">
    <source>
        <dbReference type="Proteomes" id="UP001220658"/>
    </source>
</evidence>
<dbReference type="InterPro" id="IPR041033">
    <property type="entry name" value="SpaA_PFL_dom_1"/>
</dbReference>
<evidence type="ECO:0000256" key="3">
    <source>
        <dbReference type="ARBA" id="ARBA00022525"/>
    </source>
</evidence>
<dbReference type="InterPro" id="IPR046751">
    <property type="entry name" value="TED_2"/>
</dbReference>
<accession>A0AAW6FR69</accession>
<dbReference type="Pfam" id="PF20610">
    <property type="entry name" value="TED_2"/>
    <property type="match status" value="1"/>
</dbReference>
<dbReference type="InterPro" id="IPR019931">
    <property type="entry name" value="LPXTG_anchor"/>
</dbReference>
<feature type="compositionally biased region" description="Basic and acidic residues" evidence="6">
    <location>
        <begin position="145"/>
        <end position="159"/>
    </location>
</feature>
<dbReference type="RefSeq" id="WP_195191155.1">
    <property type="nucleotide sequence ID" value="NZ_JADMUL010000011.1"/>
</dbReference>
<comment type="caution">
    <text evidence="12">The sequence shown here is derived from an EMBL/GenBank/DDBJ whole genome shotgun (WGS) entry which is preliminary data.</text>
</comment>
<dbReference type="InterPro" id="IPR013783">
    <property type="entry name" value="Ig-like_fold"/>
</dbReference>
<feature type="domain" description="SpaA-like prealbumin fold" evidence="10">
    <location>
        <begin position="805"/>
        <end position="870"/>
    </location>
</feature>
<feature type="chain" id="PRO_5043868430" evidence="8">
    <location>
        <begin position="28"/>
        <end position="972"/>
    </location>
</feature>
<evidence type="ECO:0000259" key="11">
    <source>
        <dbReference type="Pfam" id="PF20610"/>
    </source>
</evidence>
<evidence type="ECO:0000256" key="1">
    <source>
        <dbReference type="ARBA" id="ARBA00007257"/>
    </source>
</evidence>